<evidence type="ECO:0000313" key="2">
    <source>
        <dbReference type="Proteomes" id="UP000321408"/>
    </source>
</evidence>
<protein>
    <submittedName>
        <fullName evidence="1">Uncharacterized protein</fullName>
    </submittedName>
</protein>
<evidence type="ECO:0000313" key="1">
    <source>
        <dbReference type="EMBL" id="QEE14944.1"/>
    </source>
</evidence>
<name>A0A5B9D735_9ARCH</name>
<dbReference type="GeneID" id="41328769"/>
<reference evidence="1 2" key="2">
    <citation type="journal article" date="2024" name="Int. J. Syst. Evol. Microbiol.">
        <title>Promethearchaeum syntrophicum gen. nov., sp. nov., an anaerobic, obligately syntrophic archaeon, the first isolate of the lineage 'Asgard' archaea, and proposal of the new archaeal phylum Promethearchaeota phyl. nov. and kingdom Promethearchaeati regn. nov.</title>
        <authorList>
            <person name="Imachi H."/>
            <person name="Nobu M.K."/>
            <person name="Kato S."/>
            <person name="Takaki Y."/>
            <person name="Miyazaki M."/>
            <person name="Miyata M."/>
            <person name="Ogawara M."/>
            <person name="Saito Y."/>
            <person name="Sakai S."/>
            <person name="Tahara Y.O."/>
            <person name="Takano Y."/>
            <person name="Tasumi E."/>
            <person name="Uematsu K."/>
            <person name="Yoshimura T."/>
            <person name="Itoh T."/>
            <person name="Ohkuma M."/>
            <person name="Takai K."/>
        </authorList>
    </citation>
    <scope>NUCLEOTIDE SEQUENCE [LARGE SCALE GENOMIC DNA]</scope>
    <source>
        <strain evidence="1 2">MK-D1</strain>
    </source>
</reference>
<keyword evidence="2" id="KW-1185">Reference proteome</keyword>
<dbReference type="EMBL" id="CP042905">
    <property type="protein sequence ID" value="QEE14944.1"/>
    <property type="molecule type" value="Genomic_DNA"/>
</dbReference>
<dbReference type="AlphaFoldDB" id="A0A5B9D735"/>
<sequence>MKLEKSNETCWSIKRKNNPGTFSLRFTESGGEIIKVTISLNDTIHETKFEMKLSEFENFFGIISSFKDLIKPSESQKHLKELNSEETYSKYNKISENQPSNQKISSDAFNFEKIVADIDNIDLKKSNLSKVVDNLTTDRVKEKEESKKSQLKETDWDPW</sequence>
<organism evidence="1 2">
    <name type="scientific">Promethearchaeum syntrophicum</name>
    <dbReference type="NCBI Taxonomy" id="2594042"/>
    <lineage>
        <taxon>Archaea</taxon>
        <taxon>Promethearchaeati</taxon>
        <taxon>Promethearchaeota</taxon>
        <taxon>Promethearchaeia</taxon>
        <taxon>Promethearchaeales</taxon>
        <taxon>Promethearchaeaceae</taxon>
        <taxon>Promethearchaeum</taxon>
    </lineage>
</organism>
<reference evidence="1 2" key="1">
    <citation type="journal article" date="2020" name="Nature">
        <title>Isolation of an archaeon at the prokaryote-eukaryote interface.</title>
        <authorList>
            <person name="Imachi H."/>
            <person name="Nobu M.K."/>
            <person name="Nakahara N."/>
            <person name="Morono Y."/>
            <person name="Ogawara M."/>
            <person name="Takaki Y."/>
            <person name="Takano Y."/>
            <person name="Uematsu K."/>
            <person name="Ikuta T."/>
            <person name="Ito M."/>
            <person name="Matsui Y."/>
            <person name="Miyazaki M."/>
            <person name="Murata K."/>
            <person name="Saito Y."/>
            <person name="Sakai S."/>
            <person name="Song C."/>
            <person name="Tasumi E."/>
            <person name="Yamanaka Y."/>
            <person name="Yamaguchi T."/>
            <person name="Kamagata Y."/>
            <person name="Tamaki H."/>
            <person name="Takai K."/>
        </authorList>
    </citation>
    <scope>NUCLEOTIDE SEQUENCE [LARGE SCALE GENOMIC DNA]</scope>
    <source>
        <strain evidence="1 2">MK-D1</strain>
    </source>
</reference>
<gene>
    <name evidence="1" type="ORF">DSAG12_00767</name>
</gene>
<proteinExistence type="predicted"/>
<accession>A0A5B9D735</accession>
<dbReference type="KEGG" id="psyt:DSAG12_00767"/>
<dbReference type="RefSeq" id="WP_147661879.1">
    <property type="nucleotide sequence ID" value="NZ_CP042905.2"/>
</dbReference>
<dbReference type="Proteomes" id="UP000321408">
    <property type="component" value="Chromosome"/>
</dbReference>